<dbReference type="Gene3D" id="1.10.20.140">
    <property type="match status" value="1"/>
</dbReference>
<keyword evidence="4 10" id="KW-0808">Transferase</keyword>
<dbReference type="PANTHER" id="PTHR11088:SF60">
    <property type="entry name" value="TRNA DIMETHYLALLYLTRANSFERASE"/>
    <property type="match status" value="1"/>
</dbReference>
<evidence type="ECO:0000313" key="12">
    <source>
        <dbReference type="Proteomes" id="UP000176504"/>
    </source>
</evidence>
<comment type="similarity">
    <text evidence="3 10">Belongs to the IPP transferase family.</text>
</comment>
<dbReference type="PANTHER" id="PTHR11088">
    <property type="entry name" value="TRNA DIMETHYLALLYLTRANSFERASE"/>
    <property type="match status" value="1"/>
</dbReference>
<sequence>MPKALKPKQVVILGPTSSGKTSLALKLCKKLGGEIVSVDSRQIYKYMDIGTGKLPVGEPFEVEKNDGLWVVNGVKVFGYNLISPDKSFSAFDFYNFISKLKFEKPYVFFTGGTGFYFDVILGNKKVANVSPDENLRKKLNKLTAEQLFLKLSVLNKEKAGLIDKNNKVRLIRAIEIETGSQNFVEKALPFIRPSVVIGLKIPRPEIYKRVDRWVETSFEALIEETKALIEMGFSETAPMKGLNYKTAVLFLSQKLNKQEALERMKYDNHKYIRRQETYFKKMPKVSFFDPLKAGFDSLMLSLVESG</sequence>
<comment type="cofactor">
    <cofactor evidence="1 10">
        <name>Mg(2+)</name>
        <dbReference type="ChEBI" id="CHEBI:18420"/>
    </cofactor>
</comment>
<dbReference type="GO" id="GO:0005524">
    <property type="term" value="F:ATP binding"/>
    <property type="evidence" value="ECO:0007669"/>
    <property type="project" value="UniProtKB-UniRule"/>
</dbReference>
<feature type="site" description="Interaction with substrate tRNA" evidence="10">
    <location>
        <position position="136"/>
    </location>
</feature>
<keyword evidence="8 10" id="KW-0460">Magnesium</keyword>
<comment type="caution">
    <text evidence="10">Lacks conserved residue(s) required for the propagation of feature annotation.</text>
</comment>
<reference evidence="11 12" key="1">
    <citation type="journal article" date="2016" name="Nat. Commun.">
        <title>Thousands of microbial genomes shed light on interconnected biogeochemical processes in an aquifer system.</title>
        <authorList>
            <person name="Anantharaman K."/>
            <person name="Brown C.T."/>
            <person name="Hug L.A."/>
            <person name="Sharon I."/>
            <person name="Castelle C.J."/>
            <person name="Probst A.J."/>
            <person name="Thomas B.C."/>
            <person name="Singh A."/>
            <person name="Wilkins M.J."/>
            <person name="Karaoz U."/>
            <person name="Brodie E.L."/>
            <person name="Williams K.H."/>
            <person name="Hubbard S.S."/>
            <person name="Banfield J.F."/>
        </authorList>
    </citation>
    <scope>NUCLEOTIDE SEQUENCE [LARGE SCALE GENOMIC DNA]</scope>
</reference>
<dbReference type="Gene3D" id="3.40.50.300">
    <property type="entry name" value="P-loop containing nucleotide triphosphate hydrolases"/>
    <property type="match status" value="1"/>
</dbReference>
<evidence type="ECO:0000256" key="6">
    <source>
        <dbReference type="ARBA" id="ARBA00022741"/>
    </source>
</evidence>
<name>A0A1F4VCV2_UNCKA</name>
<evidence type="ECO:0000256" key="4">
    <source>
        <dbReference type="ARBA" id="ARBA00022679"/>
    </source>
</evidence>
<keyword evidence="5 10" id="KW-0819">tRNA processing</keyword>
<dbReference type="AlphaFoldDB" id="A0A1F4VCV2"/>
<accession>A0A1F4VCV2</accession>
<dbReference type="SUPFAM" id="SSF52540">
    <property type="entry name" value="P-loop containing nucleoside triphosphate hydrolases"/>
    <property type="match status" value="1"/>
</dbReference>
<comment type="subunit">
    <text evidence="10">Monomer.</text>
</comment>
<keyword evidence="7 10" id="KW-0067">ATP-binding</keyword>
<dbReference type="Pfam" id="PF01715">
    <property type="entry name" value="IPPT"/>
    <property type="match status" value="1"/>
</dbReference>
<feature type="site" description="Interaction with substrate tRNA" evidence="10">
    <location>
        <position position="113"/>
    </location>
</feature>
<evidence type="ECO:0000256" key="5">
    <source>
        <dbReference type="ARBA" id="ARBA00022694"/>
    </source>
</evidence>
<evidence type="ECO:0000256" key="1">
    <source>
        <dbReference type="ARBA" id="ARBA00001946"/>
    </source>
</evidence>
<dbReference type="EMBL" id="MEVI01000003">
    <property type="protein sequence ID" value="OGC55076.1"/>
    <property type="molecule type" value="Genomic_DNA"/>
</dbReference>
<evidence type="ECO:0000256" key="7">
    <source>
        <dbReference type="ARBA" id="ARBA00022840"/>
    </source>
</evidence>
<dbReference type="InterPro" id="IPR039657">
    <property type="entry name" value="Dimethylallyltransferase"/>
</dbReference>
<dbReference type="GO" id="GO:0006400">
    <property type="term" value="P:tRNA modification"/>
    <property type="evidence" value="ECO:0007669"/>
    <property type="project" value="TreeGrafter"/>
</dbReference>
<comment type="catalytic activity">
    <reaction evidence="9 10">
        <text>adenosine(37) in tRNA + dimethylallyl diphosphate = N(6)-dimethylallyladenosine(37) in tRNA + diphosphate</text>
        <dbReference type="Rhea" id="RHEA:26482"/>
        <dbReference type="Rhea" id="RHEA-COMP:10162"/>
        <dbReference type="Rhea" id="RHEA-COMP:10375"/>
        <dbReference type="ChEBI" id="CHEBI:33019"/>
        <dbReference type="ChEBI" id="CHEBI:57623"/>
        <dbReference type="ChEBI" id="CHEBI:74411"/>
        <dbReference type="ChEBI" id="CHEBI:74415"/>
        <dbReference type="EC" id="2.5.1.75"/>
    </reaction>
</comment>
<comment type="caution">
    <text evidence="11">The sequence shown here is derived from an EMBL/GenBank/DDBJ whole genome shotgun (WGS) entry which is preliminary data.</text>
</comment>
<feature type="region of interest" description="Interaction with substrate tRNA" evidence="10">
    <location>
        <begin position="39"/>
        <end position="42"/>
    </location>
</feature>
<dbReference type="HAMAP" id="MF_00185">
    <property type="entry name" value="IPP_trans"/>
    <property type="match status" value="1"/>
</dbReference>
<dbReference type="EC" id="2.5.1.75" evidence="10"/>
<evidence type="ECO:0000256" key="3">
    <source>
        <dbReference type="ARBA" id="ARBA00005842"/>
    </source>
</evidence>
<organism evidence="11 12">
    <name type="scientific">candidate division WWE3 bacterium RIFCSPLOWO2_01_FULL_41_18</name>
    <dbReference type="NCBI Taxonomy" id="1802625"/>
    <lineage>
        <taxon>Bacteria</taxon>
        <taxon>Katanobacteria</taxon>
    </lineage>
</organism>
<feature type="binding site" evidence="10">
    <location>
        <begin position="16"/>
        <end position="21"/>
    </location>
    <ligand>
        <name>substrate</name>
    </ligand>
</feature>
<evidence type="ECO:0000256" key="8">
    <source>
        <dbReference type="ARBA" id="ARBA00022842"/>
    </source>
</evidence>
<dbReference type="InterPro" id="IPR018022">
    <property type="entry name" value="IPT"/>
</dbReference>
<evidence type="ECO:0000256" key="9">
    <source>
        <dbReference type="ARBA" id="ARBA00049563"/>
    </source>
</evidence>
<evidence type="ECO:0000313" key="11">
    <source>
        <dbReference type="EMBL" id="OGC55076.1"/>
    </source>
</evidence>
<gene>
    <name evidence="10" type="primary">miaA</name>
    <name evidence="11" type="ORF">A3A78_03810</name>
</gene>
<dbReference type="GO" id="GO:0052381">
    <property type="term" value="F:tRNA dimethylallyltransferase activity"/>
    <property type="evidence" value="ECO:0007669"/>
    <property type="project" value="UniProtKB-UniRule"/>
</dbReference>
<dbReference type="Proteomes" id="UP000176504">
    <property type="component" value="Unassembled WGS sequence"/>
</dbReference>
<protein>
    <recommendedName>
        <fullName evidence="10">tRNA dimethylallyltransferase</fullName>
        <ecNumber evidence="10">2.5.1.75</ecNumber>
    </recommendedName>
    <alternativeName>
        <fullName evidence="10">Dimethylallyl diphosphate:tRNA dimethylallyltransferase</fullName>
        <shortName evidence="10">DMAPP:tRNA dimethylallyltransferase</shortName>
        <shortName evidence="10">DMATase</shortName>
    </alternativeName>
    <alternativeName>
        <fullName evidence="10">Isopentenyl-diphosphate:tRNA isopentenyltransferase</fullName>
        <shortName evidence="10">IPP transferase</shortName>
        <shortName evidence="10">IPPT</shortName>
        <shortName evidence="10">IPTase</shortName>
    </alternativeName>
</protein>
<dbReference type="InterPro" id="IPR027417">
    <property type="entry name" value="P-loop_NTPase"/>
</dbReference>
<evidence type="ECO:0000256" key="10">
    <source>
        <dbReference type="HAMAP-Rule" id="MF_00185"/>
    </source>
</evidence>
<keyword evidence="6 10" id="KW-0547">Nucleotide-binding</keyword>
<evidence type="ECO:0000256" key="2">
    <source>
        <dbReference type="ARBA" id="ARBA00003213"/>
    </source>
</evidence>
<comment type="function">
    <text evidence="2 10">Catalyzes the transfer of a dimethylallyl group onto the adenine at position 37 in tRNAs that read codons beginning with uridine, leading to the formation of N6-(dimethylallyl)adenosine (i(6)A).</text>
</comment>
<feature type="binding site" evidence="10">
    <location>
        <begin position="14"/>
        <end position="21"/>
    </location>
    <ligand>
        <name>ATP</name>
        <dbReference type="ChEBI" id="CHEBI:30616"/>
    </ligand>
</feature>
<proteinExistence type="inferred from homology"/>